<evidence type="ECO:0000256" key="4">
    <source>
        <dbReference type="ARBA" id="ARBA00022792"/>
    </source>
</evidence>
<evidence type="ECO:0000256" key="7">
    <source>
        <dbReference type="ARBA" id="ARBA00023136"/>
    </source>
</evidence>
<reference evidence="10" key="1">
    <citation type="submission" date="2014-07" db="EMBL/GenBank/DDBJ databases">
        <title>Draft genome sequence of the yeast Pseudozyma antarctica JCM 10317 known as a producer of lipase B which used in a wide range of industrial applications.</title>
        <authorList>
            <person name="Morita T."/>
            <person name="Saika A."/>
            <person name="Koike H."/>
        </authorList>
    </citation>
    <scope>NUCLEOTIDE SEQUENCE</scope>
    <source>
        <strain evidence="10">JCM 10317</strain>
    </source>
</reference>
<evidence type="ECO:0000256" key="6">
    <source>
        <dbReference type="ARBA" id="ARBA00023128"/>
    </source>
</evidence>
<evidence type="ECO:0000313" key="11">
    <source>
        <dbReference type="Proteomes" id="UP000053758"/>
    </source>
</evidence>
<dbReference type="GeneID" id="26306381"/>
<dbReference type="Proteomes" id="UP000053758">
    <property type="component" value="Unassembled WGS sequence"/>
</dbReference>
<evidence type="ECO:0000256" key="3">
    <source>
        <dbReference type="ARBA" id="ARBA00022781"/>
    </source>
</evidence>
<keyword evidence="3 8" id="KW-0375">Hydrogen ion transport</keyword>
<protein>
    <recommendedName>
        <fullName evidence="8">ATP synthase subunit 4</fullName>
    </recommendedName>
</protein>
<gene>
    <name evidence="10" type="ORF">PAN0_017d5545</name>
</gene>
<keyword evidence="1 8" id="KW-0813">Transport</keyword>
<proteinExistence type="inferred from homology"/>
<comment type="subunit">
    <text evidence="8">F-type ATPases have 2 components, CF(1) - the catalytic core - and CF(0) - the membrane proton channel. In yeast, the dimeric form of ATP synthase consists of 17 polypeptides: alpha, beta, gamma, delta, epsilon, 4 (B), 5 (OSCP), 6 (A), 8, 9 (C), d, E (Tim11), f, g, h, i/j and k.</text>
</comment>
<name>A0A081CKX2_PSEA2</name>
<evidence type="ECO:0000313" key="10">
    <source>
        <dbReference type="EMBL" id="GAK67318.1"/>
    </source>
</evidence>
<evidence type="ECO:0000256" key="9">
    <source>
        <dbReference type="SAM" id="MobiDB-lite"/>
    </source>
</evidence>
<dbReference type="FunFam" id="1.20.5.2210:FF:000002">
    <property type="entry name" value="ATP synthase subunit 4 mitochondrial"/>
    <property type="match status" value="1"/>
</dbReference>
<dbReference type="AlphaFoldDB" id="A0A081CKX2"/>
<dbReference type="Pfam" id="PF05405">
    <property type="entry name" value="Mt_ATP-synt_B"/>
    <property type="match status" value="2"/>
</dbReference>
<comment type="similarity">
    <text evidence="8">Belongs to the eukaryotic ATPase B chain family.</text>
</comment>
<keyword evidence="4 8" id="KW-0999">Mitochondrion inner membrane</keyword>
<dbReference type="GO" id="GO:0046933">
    <property type="term" value="F:proton-transporting ATP synthase activity, rotational mechanism"/>
    <property type="evidence" value="ECO:0007669"/>
    <property type="project" value="TreeGrafter"/>
</dbReference>
<dbReference type="SUPFAM" id="SSF161060">
    <property type="entry name" value="ATP synthase B chain-like"/>
    <property type="match status" value="1"/>
</dbReference>
<accession>A0A081CKX2</accession>
<keyword evidence="2 8" id="KW-0138">CF(0)</keyword>
<evidence type="ECO:0000256" key="1">
    <source>
        <dbReference type="ARBA" id="ARBA00022448"/>
    </source>
</evidence>
<comment type="function">
    <text evidence="8">Subunit b, of the mitochondrial membrane ATP synthase complex (F(1)F(0) ATP synthase or Complex V) that produces ATP from ADP in the presence of a proton gradient across the membrane which is generated by electron transport complexes of the respiratory chain. ATP synthase complex consist of a soluble F(1) head domain - the catalytic core - and a membrane F(1) domain - the membrane proton channel. These two domains are linked by a central stalk rotating inside the F(1) region and a stationary peripheral stalk. During catalysis, ATP synthesis in the catalytic domain of F(1) is coupled via a rotary mechanism of the central stalk subunits to proton translocation. In vivo, can only synthesize ATP although its ATP hydrolase activity can be activated artificially in vitro. Part of the complex F(0) domain. Part of the complex F(0) domain and the peripheric stalk, which acts as a stator to hold the catalytic alpha(3)beta(3) subcomplex and subunit a/ATP6 static relative to the rotary elements.</text>
</comment>
<dbReference type="InterPro" id="IPR008688">
    <property type="entry name" value="ATP_synth_Bsub_B/MI25"/>
</dbReference>
<evidence type="ECO:0000256" key="8">
    <source>
        <dbReference type="RuleBase" id="RU368017"/>
    </source>
</evidence>
<dbReference type="PANTHER" id="PTHR12733">
    <property type="entry name" value="MITOCHONDRIAL ATP SYNTHASE B CHAIN"/>
    <property type="match status" value="1"/>
</dbReference>
<dbReference type="InterPro" id="IPR013837">
    <property type="entry name" value="ATP_synth_F0_suB"/>
</dbReference>
<dbReference type="HOGENOM" id="CLU_077208_0_0_1"/>
<evidence type="ECO:0000256" key="5">
    <source>
        <dbReference type="ARBA" id="ARBA00023065"/>
    </source>
</evidence>
<feature type="region of interest" description="Disordered" evidence="9">
    <location>
        <begin position="121"/>
        <end position="140"/>
    </location>
</feature>
<dbReference type="PANTHER" id="PTHR12733:SF3">
    <property type="entry name" value="ATP SYNTHASE F(0) COMPLEX SUBUNIT B1, MITOCHONDRIAL"/>
    <property type="match status" value="1"/>
</dbReference>
<dbReference type="GO" id="GO:0045259">
    <property type="term" value="C:proton-transporting ATP synthase complex"/>
    <property type="evidence" value="ECO:0007669"/>
    <property type="project" value="UniProtKB-KW"/>
</dbReference>
<evidence type="ECO:0000256" key="2">
    <source>
        <dbReference type="ARBA" id="ARBA00022547"/>
    </source>
</evidence>
<organism evidence="10">
    <name type="scientific">Pseudozyma antarctica</name>
    <name type="common">Yeast</name>
    <name type="synonym">Candida antarctica</name>
    <dbReference type="NCBI Taxonomy" id="84753"/>
    <lineage>
        <taxon>Eukaryota</taxon>
        <taxon>Fungi</taxon>
        <taxon>Dikarya</taxon>
        <taxon>Basidiomycota</taxon>
        <taxon>Ustilaginomycotina</taxon>
        <taxon>Ustilaginomycetes</taxon>
        <taxon>Ustilaginales</taxon>
        <taxon>Ustilaginaceae</taxon>
        <taxon>Moesziomyces</taxon>
    </lineage>
</organism>
<keyword evidence="5 8" id="KW-0406">Ion transport</keyword>
<keyword evidence="7 8" id="KW-0472">Membrane</keyword>
<comment type="subcellular location">
    <subcellularLocation>
        <location evidence="8">Mitochondrion</location>
    </subcellularLocation>
    <subcellularLocation>
        <location evidence="8">Mitochondrion inner membrane</location>
    </subcellularLocation>
</comment>
<dbReference type="GO" id="GO:0005743">
    <property type="term" value="C:mitochondrial inner membrane"/>
    <property type="evidence" value="ECO:0007669"/>
    <property type="project" value="UniProtKB-SubCell"/>
</dbReference>
<dbReference type="RefSeq" id="XP_014654605.1">
    <property type="nucleotide sequence ID" value="XM_014799119.1"/>
</dbReference>
<dbReference type="Gene3D" id="1.20.5.2210">
    <property type="match status" value="1"/>
</dbReference>
<dbReference type="EMBL" id="DF830084">
    <property type="protein sequence ID" value="GAK67318.1"/>
    <property type="molecule type" value="Genomic_DNA"/>
</dbReference>
<keyword evidence="11" id="KW-1185">Reference proteome</keyword>
<keyword evidence="6 8" id="KW-0496">Mitochondrion</keyword>
<sequence length="282" mass="30576">MSFRVAARRVPTLALARPTVAPRAATSVAAIRLYSDKPSPEARASSIIDSLPGNSLVSKTGWVTLGTGLTAVAISKEIYVANEETVILVGSLIFAVLVGRAITGPYKEWADSQIEAITSATTTSQARSHTGDYDHQAPPSQHRLGRTLIDAADLCWSAKISNILNGARAKHTEAVQTRIDSVEQQKDVVGLTQALYSVAKETAQTEKEVFELRQKTALAAEVKAVLDSWVRFEATEREQEQRELAASVIQKVQDSLKDDKLQKQILDNAVAEIESLVKSKAI</sequence>